<protein>
    <submittedName>
        <fullName evidence="1">Uncharacterized protein</fullName>
    </submittedName>
</protein>
<organism evidence="1 2">
    <name type="scientific">Novosphingobium colocasiae</name>
    <dbReference type="NCBI Taxonomy" id="1256513"/>
    <lineage>
        <taxon>Bacteria</taxon>
        <taxon>Pseudomonadati</taxon>
        <taxon>Pseudomonadota</taxon>
        <taxon>Alphaproteobacteria</taxon>
        <taxon>Sphingomonadales</taxon>
        <taxon>Sphingomonadaceae</taxon>
        <taxon>Novosphingobium</taxon>
    </lineage>
</organism>
<proteinExistence type="predicted"/>
<evidence type="ECO:0000313" key="1">
    <source>
        <dbReference type="EMBL" id="GGY89672.1"/>
    </source>
</evidence>
<dbReference type="Proteomes" id="UP000648075">
    <property type="component" value="Unassembled WGS sequence"/>
</dbReference>
<dbReference type="AlphaFoldDB" id="A0A918P848"/>
<comment type="caution">
    <text evidence="1">The sequence shown here is derived from an EMBL/GenBank/DDBJ whole genome shotgun (WGS) entry which is preliminary data.</text>
</comment>
<gene>
    <name evidence="1" type="ORF">GCM10011614_00170</name>
</gene>
<accession>A0A918P848</accession>
<reference evidence="1" key="2">
    <citation type="submission" date="2020-09" db="EMBL/GenBank/DDBJ databases">
        <authorList>
            <person name="Sun Q."/>
            <person name="Kim S."/>
        </authorList>
    </citation>
    <scope>NUCLEOTIDE SEQUENCE</scope>
    <source>
        <strain evidence="1">KCTC 32255</strain>
    </source>
</reference>
<sequence length="82" mass="9221">MRLNQRFRHAGAAEFEIAGQPEGAEDGDDIAHKYRQVALQTPSFERGRDEQVIDMTPLSHNGAHTDRCVHEISTPHIAACRR</sequence>
<dbReference type="EMBL" id="BMZA01000001">
    <property type="protein sequence ID" value="GGY89672.1"/>
    <property type="molecule type" value="Genomic_DNA"/>
</dbReference>
<evidence type="ECO:0000313" key="2">
    <source>
        <dbReference type="Proteomes" id="UP000648075"/>
    </source>
</evidence>
<name>A0A918P848_9SPHN</name>
<keyword evidence="2" id="KW-1185">Reference proteome</keyword>
<reference evidence="1" key="1">
    <citation type="journal article" date="2014" name="Int. J. Syst. Evol. Microbiol.">
        <title>Complete genome sequence of Corynebacterium casei LMG S-19264T (=DSM 44701T), isolated from a smear-ripened cheese.</title>
        <authorList>
            <consortium name="US DOE Joint Genome Institute (JGI-PGF)"/>
            <person name="Walter F."/>
            <person name="Albersmeier A."/>
            <person name="Kalinowski J."/>
            <person name="Ruckert C."/>
        </authorList>
    </citation>
    <scope>NUCLEOTIDE SEQUENCE</scope>
    <source>
        <strain evidence="1">KCTC 32255</strain>
    </source>
</reference>